<accession>A0A915KJT7</accession>
<sequence length="213" mass="24132">SKSSNKRRGVYLRAASISFLEQKCGIYSRAAFIKINTKHGFSAPCRLLRAEGNEFNSTLEEGLCKNPDLVESLIQDPDPLKIIIFFDEFDETLFGGSRLNPYFLFKSAHVGGSPKMYCFQWLIPVLLIPKPFFHPSMLYQHAVFIILYLIGFFIERKPCYICSLVFIAAVCLICYSDPDYCIFWPFCRTLAGGEQCALVGNSDSNGIVPYEET</sequence>
<evidence type="ECO:0000256" key="6">
    <source>
        <dbReference type="ARBA" id="ARBA00045856"/>
    </source>
</evidence>
<feature type="transmembrane region" description="Helical" evidence="7">
    <location>
        <begin position="159"/>
        <end position="178"/>
    </location>
</feature>
<evidence type="ECO:0000256" key="5">
    <source>
        <dbReference type="ARBA" id="ARBA00023136"/>
    </source>
</evidence>
<evidence type="ECO:0000256" key="1">
    <source>
        <dbReference type="ARBA" id="ARBA00004370"/>
    </source>
</evidence>
<dbReference type="PANTHER" id="PTHR13259">
    <property type="entry name" value="BLADDER CANCER 10 KD PROTEIN HOMOLOG"/>
    <property type="match status" value="1"/>
</dbReference>
<evidence type="ECO:0000313" key="8">
    <source>
        <dbReference type="Proteomes" id="UP000887565"/>
    </source>
</evidence>
<evidence type="ECO:0000256" key="2">
    <source>
        <dbReference type="ARBA" id="ARBA00007216"/>
    </source>
</evidence>
<dbReference type="GO" id="GO:0016020">
    <property type="term" value="C:membrane"/>
    <property type="evidence" value="ECO:0007669"/>
    <property type="project" value="UniProtKB-SubCell"/>
</dbReference>
<keyword evidence="3 7" id="KW-0812">Transmembrane</keyword>
<comment type="function">
    <text evidence="6">Acts as a tumor suppressor; induces growth arrest at G(1)/S checkpoint and apoptosis via RB1-dependent and p53/TP53- and NF-kappa-B-independent mechanisms. Modulates expression of genes involved in the regulation of proliferation, cell cycle and apoptosis.</text>
</comment>
<dbReference type="InterPro" id="IPR009598">
    <property type="entry name" value="BCALP"/>
</dbReference>
<reference evidence="9" key="1">
    <citation type="submission" date="2022-11" db="UniProtKB">
        <authorList>
            <consortium name="WormBaseParasite"/>
        </authorList>
    </citation>
    <scope>IDENTIFICATION</scope>
</reference>
<comment type="subcellular location">
    <subcellularLocation>
        <location evidence="1">Membrane</location>
    </subcellularLocation>
</comment>
<organism evidence="8 9">
    <name type="scientific">Romanomermis culicivorax</name>
    <name type="common">Nematode worm</name>
    <dbReference type="NCBI Taxonomy" id="13658"/>
    <lineage>
        <taxon>Eukaryota</taxon>
        <taxon>Metazoa</taxon>
        <taxon>Ecdysozoa</taxon>
        <taxon>Nematoda</taxon>
        <taxon>Enoplea</taxon>
        <taxon>Dorylaimia</taxon>
        <taxon>Mermithida</taxon>
        <taxon>Mermithoidea</taxon>
        <taxon>Mermithidae</taxon>
        <taxon>Romanomermis</taxon>
    </lineage>
</organism>
<dbReference type="Proteomes" id="UP000887565">
    <property type="component" value="Unplaced"/>
</dbReference>
<dbReference type="SMART" id="SM01396">
    <property type="entry name" value="BC10"/>
    <property type="match status" value="1"/>
</dbReference>
<evidence type="ECO:0000313" key="9">
    <source>
        <dbReference type="WBParaSite" id="nRc.2.0.1.t38124-RA"/>
    </source>
</evidence>
<dbReference type="PANTHER" id="PTHR13259:SF1">
    <property type="entry name" value="BLADDER CANCER-ASSOCIATED PROTEIN"/>
    <property type="match status" value="1"/>
</dbReference>
<evidence type="ECO:0000256" key="3">
    <source>
        <dbReference type="ARBA" id="ARBA00022692"/>
    </source>
</evidence>
<protein>
    <submittedName>
        <fullName evidence="9">Uncharacterized protein</fullName>
    </submittedName>
</protein>
<name>A0A915KJT7_ROMCU</name>
<dbReference type="Pfam" id="PF06726">
    <property type="entry name" value="BC10"/>
    <property type="match status" value="1"/>
</dbReference>
<feature type="transmembrane region" description="Helical" evidence="7">
    <location>
        <begin position="138"/>
        <end position="154"/>
    </location>
</feature>
<evidence type="ECO:0000256" key="4">
    <source>
        <dbReference type="ARBA" id="ARBA00022989"/>
    </source>
</evidence>
<keyword evidence="5 7" id="KW-0472">Membrane</keyword>
<comment type="similarity">
    <text evidence="2">Belongs to the BLCAP family.</text>
</comment>
<evidence type="ECO:0000256" key="7">
    <source>
        <dbReference type="SAM" id="Phobius"/>
    </source>
</evidence>
<keyword evidence="8" id="KW-1185">Reference proteome</keyword>
<proteinExistence type="inferred from homology"/>
<dbReference type="AlphaFoldDB" id="A0A915KJT7"/>
<keyword evidence="4 7" id="KW-1133">Transmembrane helix</keyword>
<dbReference type="WBParaSite" id="nRc.2.0.1.t38124-RA">
    <property type="protein sequence ID" value="nRc.2.0.1.t38124-RA"/>
    <property type="gene ID" value="nRc.2.0.1.g38124"/>
</dbReference>